<evidence type="ECO:0000313" key="2">
    <source>
        <dbReference type="Proteomes" id="UP001328107"/>
    </source>
</evidence>
<evidence type="ECO:0000313" key="1">
    <source>
        <dbReference type="EMBL" id="GMR34627.1"/>
    </source>
</evidence>
<gene>
    <name evidence="1" type="ORF">PMAYCL1PPCAC_04822</name>
</gene>
<sequence>MMVAQFDPNDPRYFHTLCLRAHDTKAARFMAITLLVWAIVRTGISAASANVIALFAGRLIWCALVFLLSRHSRTGDGLSFHLSYIK</sequence>
<reference evidence="2" key="1">
    <citation type="submission" date="2022-10" db="EMBL/GenBank/DDBJ databases">
        <title>Genome assembly of Pristionchus species.</title>
        <authorList>
            <person name="Yoshida K."/>
            <person name="Sommer R.J."/>
        </authorList>
    </citation>
    <scope>NUCLEOTIDE SEQUENCE [LARGE SCALE GENOMIC DNA]</scope>
    <source>
        <strain evidence="2">RS5460</strain>
    </source>
</reference>
<protein>
    <submittedName>
        <fullName evidence="1">Uncharacterized protein</fullName>
    </submittedName>
</protein>
<keyword evidence="2" id="KW-1185">Reference proteome</keyword>
<accession>A0AAN4Z513</accession>
<dbReference type="Proteomes" id="UP001328107">
    <property type="component" value="Unassembled WGS sequence"/>
</dbReference>
<name>A0AAN4Z513_9BILA</name>
<dbReference type="EMBL" id="BTRK01000002">
    <property type="protein sequence ID" value="GMR34627.1"/>
    <property type="molecule type" value="Genomic_DNA"/>
</dbReference>
<comment type="caution">
    <text evidence="1">The sequence shown here is derived from an EMBL/GenBank/DDBJ whole genome shotgun (WGS) entry which is preliminary data.</text>
</comment>
<organism evidence="1 2">
    <name type="scientific">Pristionchus mayeri</name>
    <dbReference type="NCBI Taxonomy" id="1317129"/>
    <lineage>
        <taxon>Eukaryota</taxon>
        <taxon>Metazoa</taxon>
        <taxon>Ecdysozoa</taxon>
        <taxon>Nematoda</taxon>
        <taxon>Chromadorea</taxon>
        <taxon>Rhabditida</taxon>
        <taxon>Rhabditina</taxon>
        <taxon>Diplogasteromorpha</taxon>
        <taxon>Diplogasteroidea</taxon>
        <taxon>Neodiplogasteridae</taxon>
        <taxon>Pristionchus</taxon>
    </lineage>
</organism>
<dbReference type="AlphaFoldDB" id="A0AAN4Z513"/>
<proteinExistence type="predicted"/>